<dbReference type="InterPro" id="IPR029060">
    <property type="entry name" value="PIN-like_dom_sf"/>
</dbReference>
<accession>A0A1W6YW08</accession>
<keyword evidence="1 5" id="KW-1277">Toxin-antitoxin system</keyword>
<feature type="binding site" evidence="5">
    <location>
        <position position="5"/>
    </location>
    <ligand>
        <name>Mg(2+)</name>
        <dbReference type="ChEBI" id="CHEBI:18420"/>
    </ligand>
</feature>
<evidence type="ECO:0000256" key="3">
    <source>
        <dbReference type="ARBA" id="ARBA00022723"/>
    </source>
</evidence>
<dbReference type="HAMAP" id="MF_00265">
    <property type="entry name" value="VapC_Nob1"/>
    <property type="match status" value="1"/>
</dbReference>
<dbReference type="Pfam" id="PF01850">
    <property type="entry name" value="PIN"/>
    <property type="match status" value="1"/>
</dbReference>
<dbReference type="GO" id="GO:0090729">
    <property type="term" value="F:toxin activity"/>
    <property type="evidence" value="ECO:0007669"/>
    <property type="project" value="UniProtKB-KW"/>
</dbReference>
<comment type="similarity">
    <text evidence="5">Belongs to the PINc/VapC protein family.</text>
</comment>
<keyword evidence="3 5" id="KW-0479">Metal-binding</keyword>
<dbReference type="InterPro" id="IPR041705">
    <property type="entry name" value="PIN_Sll0205"/>
</dbReference>
<gene>
    <name evidence="5" type="primary">vapC</name>
    <name evidence="7" type="ORF">CAL13_02940</name>
</gene>
<dbReference type="EC" id="3.1.-.-" evidence="5"/>
<evidence type="ECO:0000256" key="5">
    <source>
        <dbReference type="HAMAP-Rule" id="MF_00265"/>
    </source>
</evidence>
<evidence type="ECO:0000313" key="7">
    <source>
        <dbReference type="EMBL" id="ARP85287.1"/>
    </source>
</evidence>
<keyword evidence="5" id="KW-0800">Toxin</keyword>
<evidence type="ECO:0000259" key="6">
    <source>
        <dbReference type="Pfam" id="PF01850"/>
    </source>
</evidence>
<evidence type="ECO:0000256" key="1">
    <source>
        <dbReference type="ARBA" id="ARBA00022649"/>
    </source>
</evidence>
<dbReference type="Proteomes" id="UP000194139">
    <property type="component" value="Chromosome"/>
</dbReference>
<dbReference type="PANTHER" id="PTHR36173">
    <property type="entry name" value="RIBONUCLEASE VAPC16-RELATED"/>
    <property type="match status" value="1"/>
</dbReference>
<keyword evidence="2 5" id="KW-0540">Nuclease</keyword>
<comment type="function">
    <text evidence="5">Toxic component of a toxin-antitoxin (TA) system. An RNase.</text>
</comment>
<dbReference type="CDD" id="cd09872">
    <property type="entry name" value="PIN_Sll0205-like"/>
    <property type="match status" value="1"/>
</dbReference>
<comment type="cofactor">
    <cofactor evidence="5">
        <name>Mg(2+)</name>
        <dbReference type="ChEBI" id="CHEBI:18420"/>
    </cofactor>
</comment>
<dbReference type="InterPro" id="IPR052919">
    <property type="entry name" value="TA_system_RNase"/>
</dbReference>
<dbReference type="InterPro" id="IPR022907">
    <property type="entry name" value="VapC_family"/>
</dbReference>
<keyword evidence="8" id="KW-1185">Reference proteome</keyword>
<dbReference type="GO" id="GO:0004540">
    <property type="term" value="F:RNA nuclease activity"/>
    <property type="evidence" value="ECO:0007669"/>
    <property type="project" value="InterPro"/>
</dbReference>
<dbReference type="GO" id="GO:0016787">
    <property type="term" value="F:hydrolase activity"/>
    <property type="evidence" value="ECO:0007669"/>
    <property type="project" value="UniProtKB-KW"/>
</dbReference>
<feature type="domain" description="PIN" evidence="6">
    <location>
        <begin position="2"/>
        <end position="125"/>
    </location>
</feature>
<dbReference type="SUPFAM" id="SSF88723">
    <property type="entry name" value="PIN domain-like"/>
    <property type="match status" value="1"/>
</dbReference>
<dbReference type="AlphaFoldDB" id="A0A1W6YW08"/>
<organism evidence="7 8">
    <name type="scientific">Bordetella genomosp. 9</name>
    <dbReference type="NCBI Taxonomy" id="1416803"/>
    <lineage>
        <taxon>Bacteria</taxon>
        <taxon>Pseudomonadati</taxon>
        <taxon>Pseudomonadota</taxon>
        <taxon>Betaproteobacteria</taxon>
        <taxon>Burkholderiales</taxon>
        <taxon>Alcaligenaceae</taxon>
        <taxon>Bordetella</taxon>
    </lineage>
</organism>
<dbReference type="PANTHER" id="PTHR36173:SF1">
    <property type="entry name" value="RIBONUCLEASE VAPC22"/>
    <property type="match status" value="1"/>
</dbReference>
<feature type="binding site" evidence="5">
    <location>
        <position position="100"/>
    </location>
    <ligand>
        <name>Mg(2+)</name>
        <dbReference type="ChEBI" id="CHEBI:18420"/>
    </ligand>
</feature>
<evidence type="ECO:0000313" key="8">
    <source>
        <dbReference type="Proteomes" id="UP000194139"/>
    </source>
</evidence>
<keyword evidence="5" id="KW-0460">Magnesium</keyword>
<dbReference type="InterPro" id="IPR002716">
    <property type="entry name" value="PIN_dom"/>
</dbReference>
<reference evidence="7 8" key="1">
    <citation type="submission" date="2017-05" db="EMBL/GenBank/DDBJ databases">
        <title>Complete and WGS of Bordetella genogroups.</title>
        <authorList>
            <person name="Spilker T."/>
            <person name="LiPuma J."/>
        </authorList>
    </citation>
    <scope>NUCLEOTIDE SEQUENCE [LARGE SCALE GENOMIC DNA]</scope>
    <source>
        <strain evidence="7 8">AU17164</strain>
    </source>
</reference>
<sequence length="131" mass="14288">MIVLDTHALVWWASGDAQLSDPAREAIEAQQESGTILVSAISAWEIAMLVKAGRLALTMDVQAWLETLSEVPGVRFAPVGVRESVLSVNLPGEFHKDPADRLIVATARQHGAPLVTADLKIRNYPHVQTVW</sequence>
<proteinExistence type="inferred from homology"/>
<evidence type="ECO:0000256" key="2">
    <source>
        <dbReference type="ARBA" id="ARBA00022722"/>
    </source>
</evidence>
<evidence type="ECO:0000256" key="4">
    <source>
        <dbReference type="ARBA" id="ARBA00022801"/>
    </source>
</evidence>
<name>A0A1W6YW08_9BORD</name>
<dbReference type="Gene3D" id="3.40.50.1010">
    <property type="entry name" value="5'-nuclease"/>
    <property type="match status" value="1"/>
</dbReference>
<dbReference type="GO" id="GO:0000287">
    <property type="term" value="F:magnesium ion binding"/>
    <property type="evidence" value="ECO:0007669"/>
    <property type="project" value="UniProtKB-UniRule"/>
</dbReference>
<dbReference type="RefSeq" id="WP_086071460.1">
    <property type="nucleotide sequence ID" value="NZ_CP021109.1"/>
</dbReference>
<protein>
    <recommendedName>
        <fullName evidence="5">Ribonuclease VapC</fullName>
        <shortName evidence="5">RNase VapC</shortName>
        <ecNumber evidence="5">3.1.-.-</ecNumber>
    </recommendedName>
    <alternativeName>
        <fullName evidence="5">Toxin VapC</fullName>
    </alternativeName>
</protein>
<dbReference type="EMBL" id="CP021109">
    <property type="protein sequence ID" value="ARP85287.1"/>
    <property type="molecule type" value="Genomic_DNA"/>
</dbReference>
<keyword evidence="4 5" id="KW-0378">Hydrolase</keyword>